<organism evidence="1 2">
    <name type="scientific">Atta colombica</name>
    <dbReference type="NCBI Taxonomy" id="520822"/>
    <lineage>
        <taxon>Eukaryota</taxon>
        <taxon>Metazoa</taxon>
        <taxon>Ecdysozoa</taxon>
        <taxon>Arthropoda</taxon>
        <taxon>Hexapoda</taxon>
        <taxon>Insecta</taxon>
        <taxon>Pterygota</taxon>
        <taxon>Neoptera</taxon>
        <taxon>Endopterygota</taxon>
        <taxon>Hymenoptera</taxon>
        <taxon>Apocrita</taxon>
        <taxon>Aculeata</taxon>
        <taxon>Formicoidea</taxon>
        <taxon>Formicidae</taxon>
        <taxon>Myrmicinae</taxon>
        <taxon>Atta</taxon>
    </lineage>
</organism>
<proteinExistence type="predicted"/>
<dbReference type="PANTHER" id="PTHR11257">
    <property type="entry name" value="CHEMOSENSORY PROTEIN-RELATED"/>
    <property type="match status" value="1"/>
</dbReference>
<keyword evidence="2" id="KW-1185">Reference proteome</keyword>
<dbReference type="Proteomes" id="UP000078540">
    <property type="component" value="Unassembled WGS sequence"/>
</dbReference>
<dbReference type="Pfam" id="PF03392">
    <property type="entry name" value="OS-D"/>
    <property type="match status" value="1"/>
</dbReference>
<dbReference type="STRING" id="520822.A0A195AW87"/>
<dbReference type="PANTHER" id="PTHR11257:SF12">
    <property type="entry name" value="EJACULATORY BULB-SPECIFIC PROTEIN 3-RELATED"/>
    <property type="match status" value="1"/>
</dbReference>
<evidence type="ECO:0000313" key="1">
    <source>
        <dbReference type="EMBL" id="KYM76229.1"/>
    </source>
</evidence>
<dbReference type="InterPro" id="IPR036682">
    <property type="entry name" value="OS_D_A10/PebIII_sf"/>
</dbReference>
<dbReference type="InterPro" id="IPR005055">
    <property type="entry name" value="A10/PebIII"/>
</dbReference>
<name>A0A195AW87_9HYME</name>
<dbReference type="AlphaFoldDB" id="A0A195AW87"/>
<dbReference type="EMBL" id="KQ976731">
    <property type="protein sequence ID" value="KYM76229.1"/>
    <property type="molecule type" value="Genomic_DNA"/>
</dbReference>
<sequence>MSFISSESEATHRSYNLSGTMRYLIFITVCVLSSSSVLAEEMYTTKFDNVDVDAILSNDRLLNGYVGCLLDKNPCTPDAAELKKNLPDALEHDCAGCSEAQKNMADKISHHLIDNKPDDWKLLEDKYDPTGAYRRRYLENKSGDGGRLD</sequence>
<reference evidence="1 2" key="1">
    <citation type="submission" date="2015-09" db="EMBL/GenBank/DDBJ databases">
        <title>Atta colombica WGS genome.</title>
        <authorList>
            <person name="Nygaard S."/>
            <person name="Hu H."/>
            <person name="Boomsma J."/>
            <person name="Zhang G."/>
        </authorList>
    </citation>
    <scope>NUCLEOTIDE SEQUENCE [LARGE SCALE GENOMIC DNA]</scope>
    <source>
        <strain evidence="1">Treedump-2</strain>
        <tissue evidence="1">Whole body</tissue>
    </source>
</reference>
<protein>
    <submittedName>
        <fullName evidence="1">Putative odorant-binding protein A10</fullName>
    </submittedName>
</protein>
<accession>A0A195AW87</accession>
<dbReference type="SUPFAM" id="SSF100910">
    <property type="entry name" value="Chemosensory protein Csp2"/>
    <property type="match status" value="1"/>
</dbReference>
<dbReference type="Gene3D" id="1.10.2080.10">
    <property type="entry name" value="Insect odorant-binding protein A10/Ejaculatory bulb-specific protein 3"/>
    <property type="match status" value="1"/>
</dbReference>
<gene>
    <name evidence="1" type="ORF">ALC53_13256</name>
</gene>
<evidence type="ECO:0000313" key="2">
    <source>
        <dbReference type="Proteomes" id="UP000078540"/>
    </source>
</evidence>